<gene>
    <name evidence="6" type="ORF">BBD42_02940</name>
</gene>
<dbReference type="AlphaFoldDB" id="A0A1B2DCW8"/>
<dbReference type="PROSITE" id="PS00041">
    <property type="entry name" value="HTH_ARAC_FAMILY_1"/>
    <property type="match status" value="1"/>
</dbReference>
<dbReference type="EMBL" id="CP016808">
    <property type="protein sequence ID" value="ANY65535.1"/>
    <property type="molecule type" value="Genomic_DNA"/>
</dbReference>
<dbReference type="RefSeq" id="WP_099516933.1">
    <property type="nucleotide sequence ID" value="NZ_CP016808.1"/>
</dbReference>
<reference evidence="6" key="1">
    <citation type="submission" date="2016-08" db="EMBL/GenBank/DDBJ databases">
        <title>Complete Genome Seqeunce of Paenibacillus sp. BIHB 4019 from tea rhizoplane.</title>
        <authorList>
            <person name="Thakur R."/>
            <person name="Swarnkar M.K."/>
            <person name="Gulati A."/>
        </authorList>
    </citation>
    <scope>NUCLEOTIDE SEQUENCE [LARGE SCALE GENOMIC DNA]</scope>
    <source>
        <strain evidence="6">BIHB4019</strain>
    </source>
</reference>
<evidence type="ECO:0000256" key="1">
    <source>
        <dbReference type="ARBA" id="ARBA00023015"/>
    </source>
</evidence>
<organism evidence="6">
    <name type="scientific">Paenibacillus sp. BIHB 4019</name>
    <dbReference type="NCBI Taxonomy" id="1870819"/>
    <lineage>
        <taxon>Bacteria</taxon>
        <taxon>Bacillati</taxon>
        <taxon>Bacillota</taxon>
        <taxon>Bacilli</taxon>
        <taxon>Bacillales</taxon>
        <taxon>Paenibacillaceae</taxon>
        <taxon>Paenibacillus</taxon>
    </lineage>
</organism>
<dbReference type="SMART" id="SM00342">
    <property type="entry name" value="HTH_ARAC"/>
    <property type="match status" value="1"/>
</dbReference>
<evidence type="ECO:0000256" key="4">
    <source>
        <dbReference type="SAM" id="Phobius"/>
    </source>
</evidence>
<feature type="transmembrane region" description="Helical" evidence="4">
    <location>
        <begin position="311"/>
        <end position="331"/>
    </location>
</feature>
<keyword evidence="3" id="KW-0804">Transcription</keyword>
<sequence length="775" mass="87799">MKKWNSVFANLAISYIAIVLVIVLLLCSVFYIYFSKSYEAELRTKNQLILENTAQTIEATVLQRVQQIYLNLSLDKTVDIRLFADSSYKSNLSKAIDLQELLKTEVAGSSDIIYAVHLYYPKQNIMLSSNYGLKFNADQGSSAVFFADWMNGMRGTKQNHLWTPARLIPQDIYSSLPESKGETLITYAHSYPFQASGENNDLMIAIDMKESAISEVIRNMMPTQNESTFILERSGSMITGSASRSTDLYSAYSSSFTETLLSKAEAGSFNDTIQDEAYAVSYQTLPSTGWKIYSALPASFFYQKLIFVQKLVLGICVMALLLGIVLSGIFARANYSPIKRLAGKIKDLSGHAPDYAANEFKLIDTAFIRLNDKVSSLEDTLEANSSVIRHNVLLNLLHNRYTPEKLAEELPFLGINQPYSHYCCMIVNSDQAFAGLSSRDQQYATYRMINQLQGASLPEGHIIAEELPDKTIVVVVFAKKQCDALLEQLCQLLLAENKQQFQLESQISHGGWVQGIMDVHKSYSEAQTLMKYGYFLPNLSILNDRALLDRESCVEELPQAMLMRFKEKLHARQSGEIVTAIDQLVKTMQEGMYAADYCHFILANTVFVYSDYVKSVRYKYPDQGNMDLYHQYQEIHNIYYFRNWLVESITAFLVQIEKRNNDRAISSVEAAKQYVRSHLSDDLSLEKVAAQVFISPKYLSKLFKDENGITYTDYVTSLRMENARALIENNNMSIEQIASTVGYGTAAYFIKKFKEKYGCTPGNYLRQAVKQAQPL</sequence>
<evidence type="ECO:0000313" key="6">
    <source>
        <dbReference type="EMBL" id="ANY65535.1"/>
    </source>
</evidence>
<keyword evidence="4" id="KW-0812">Transmembrane</keyword>
<evidence type="ECO:0000256" key="3">
    <source>
        <dbReference type="ARBA" id="ARBA00023163"/>
    </source>
</evidence>
<protein>
    <recommendedName>
        <fullName evidence="5">HTH araC/xylS-type domain-containing protein</fullName>
    </recommendedName>
</protein>
<dbReference type="Pfam" id="PF12833">
    <property type="entry name" value="HTH_18"/>
    <property type="match status" value="1"/>
</dbReference>
<evidence type="ECO:0000259" key="5">
    <source>
        <dbReference type="PROSITE" id="PS01124"/>
    </source>
</evidence>
<dbReference type="PANTHER" id="PTHR43280:SF10">
    <property type="entry name" value="REGULATORY PROTEIN POCR"/>
    <property type="match status" value="1"/>
</dbReference>
<keyword evidence="4" id="KW-0472">Membrane</keyword>
<dbReference type="SUPFAM" id="SSF46689">
    <property type="entry name" value="Homeodomain-like"/>
    <property type="match status" value="2"/>
</dbReference>
<dbReference type="Gene3D" id="1.10.10.60">
    <property type="entry name" value="Homeodomain-like"/>
    <property type="match status" value="2"/>
</dbReference>
<dbReference type="Gene3D" id="3.30.450.20">
    <property type="entry name" value="PAS domain"/>
    <property type="match status" value="1"/>
</dbReference>
<feature type="transmembrane region" description="Helical" evidence="4">
    <location>
        <begin position="12"/>
        <end position="34"/>
    </location>
</feature>
<name>A0A1B2DCW8_9BACL</name>
<keyword evidence="2" id="KW-0238">DNA-binding</keyword>
<dbReference type="InterPro" id="IPR018062">
    <property type="entry name" value="HTH_AraC-typ_CS"/>
</dbReference>
<feature type="domain" description="HTH araC/xylS-type" evidence="5">
    <location>
        <begin position="669"/>
        <end position="767"/>
    </location>
</feature>
<evidence type="ECO:0000256" key="2">
    <source>
        <dbReference type="ARBA" id="ARBA00023125"/>
    </source>
</evidence>
<dbReference type="InterPro" id="IPR018060">
    <property type="entry name" value="HTH_AraC"/>
</dbReference>
<dbReference type="GO" id="GO:0003700">
    <property type="term" value="F:DNA-binding transcription factor activity"/>
    <property type="evidence" value="ECO:0007669"/>
    <property type="project" value="InterPro"/>
</dbReference>
<dbReference type="PRINTS" id="PR00032">
    <property type="entry name" value="HTHARAC"/>
</dbReference>
<dbReference type="InterPro" id="IPR020449">
    <property type="entry name" value="Tscrpt_reg_AraC-type_HTH"/>
</dbReference>
<proteinExistence type="predicted"/>
<keyword evidence="4" id="KW-1133">Transmembrane helix</keyword>
<keyword evidence="1" id="KW-0805">Transcription regulation</keyword>
<dbReference type="PROSITE" id="PS01124">
    <property type="entry name" value="HTH_ARAC_FAMILY_2"/>
    <property type="match status" value="1"/>
</dbReference>
<accession>A0A1B2DCW8</accession>
<dbReference type="InterPro" id="IPR009057">
    <property type="entry name" value="Homeodomain-like_sf"/>
</dbReference>
<dbReference type="GO" id="GO:0043565">
    <property type="term" value="F:sequence-specific DNA binding"/>
    <property type="evidence" value="ECO:0007669"/>
    <property type="project" value="InterPro"/>
</dbReference>
<dbReference type="PANTHER" id="PTHR43280">
    <property type="entry name" value="ARAC-FAMILY TRANSCRIPTIONAL REGULATOR"/>
    <property type="match status" value="1"/>
</dbReference>